<reference evidence="2 3" key="1">
    <citation type="submission" date="2019-12" db="EMBL/GenBank/DDBJ databases">
        <authorList>
            <person name="Lee S.D."/>
        </authorList>
    </citation>
    <scope>NUCLEOTIDE SEQUENCE [LARGE SCALE GENOMIC DNA]</scope>
    <source>
        <strain evidence="2 3">GH1-50</strain>
    </source>
</reference>
<dbReference type="EMBL" id="WUPT01000003">
    <property type="protein sequence ID" value="MXQ09334.1"/>
    <property type="molecule type" value="Genomic_DNA"/>
</dbReference>
<reference evidence="2 3" key="2">
    <citation type="submission" date="2020-03" db="EMBL/GenBank/DDBJ databases">
        <title>Kangsaoukella pontilimi gen. nov., sp. nov., a new member of the family Rhodobacteraceae isolated from a tidal mudflat.</title>
        <authorList>
            <person name="Kim I.S."/>
        </authorList>
    </citation>
    <scope>NUCLEOTIDE SEQUENCE [LARGE SCALE GENOMIC DNA]</scope>
    <source>
        <strain evidence="2 3">GH1-50</strain>
    </source>
</reference>
<organism evidence="2 3">
    <name type="scientific">Kangsaoukella pontilimi</name>
    <dbReference type="NCBI Taxonomy" id="2691042"/>
    <lineage>
        <taxon>Bacteria</taxon>
        <taxon>Pseudomonadati</taxon>
        <taxon>Pseudomonadota</taxon>
        <taxon>Alphaproteobacteria</taxon>
        <taxon>Rhodobacterales</taxon>
        <taxon>Paracoccaceae</taxon>
        <taxon>Kangsaoukella</taxon>
    </lineage>
</organism>
<dbReference type="RefSeq" id="WP_160765263.1">
    <property type="nucleotide sequence ID" value="NZ_WUPT01000003.1"/>
</dbReference>
<sequence>MTPTSLFARELRAWRTRNGRFGRLTQESLADLLGVSAEAVSKYERSLSFIRGDLEPRLVERLGWSRDTVLACREDWEGRAASEGAGGRAYRLLDDQSVSEVFGSWHEAAVASLRFAEAAFPDLPEGFAPCHPTWTDFYETFTGNWDAVLSGDEMVAKWSLPFLLPEDEQAFREGRLLETDMTADRVRRAVLPGTYFGYCPALIVAPGHEAASAPLLASFIRFLEDHARRDILLHGIGTISVSAGGAQICRDLGMTKLGTHVTDGSYGIWELPGSAIPASIFGRKSPLLARAYSAMT</sequence>
<dbReference type="AlphaFoldDB" id="A0A7C9MYP7"/>
<feature type="domain" description="HTH cro/C1-type" evidence="1">
    <location>
        <begin position="11"/>
        <end position="69"/>
    </location>
</feature>
<dbReference type="PROSITE" id="PS50943">
    <property type="entry name" value="HTH_CROC1"/>
    <property type="match status" value="1"/>
</dbReference>
<dbReference type="InterPro" id="IPR010982">
    <property type="entry name" value="Lambda_DNA-bd_dom_sf"/>
</dbReference>
<dbReference type="Proteomes" id="UP000480350">
    <property type="component" value="Unassembled WGS sequence"/>
</dbReference>
<evidence type="ECO:0000313" key="3">
    <source>
        <dbReference type="Proteomes" id="UP000480350"/>
    </source>
</evidence>
<accession>A0A7C9MYP7</accession>
<proteinExistence type="predicted"/>
<evidence type="ECO:0000313" key="2">
    <source>
        <dbReference type="EMBL" id="MXQ09334.1"/>
    </source>
</evidence>
<dbReference type="InterPro" id="IPR001387">
    <property type="entry name" value="Cro/C1-type_HTH"/>
</dbReference>
<dbReference type="SUPFAM" id="SSF47413">
    <property type="entry name" value="lambda repressor-like DNA-binding domains"/>
    <property type="match status" value="1"/>
</dbReference>
<evidence type="ECO:0000259" key="1">
    <source>
        <dbReference type="PROSITE" id="PS50943"/>
    </source>
</evidence>
<dbReference type="GO" id="GO:0003677">
    <property type="term" value="F:DNA binding"/>
    <property type="evidence" value="ECO:0007669"/>
    <property type="project" value="InterPro"/>
</dbReference>
<protein>
    <recommendedName>
        <fullName evidence="1">HTH cro/C1-type domain-containing protein</fullName>
    </recommendedName>
</protein>
<comment type="caution">
    <text evidence="2">The sequence shown here is derived from an EMBL/GenBank/DDBJ whole genome shotgun (WGS) entry which is preliminary data.</text>
</comment>
<name>A0A7C9MYP7_9RHOB</name>
<dbReference type="Gene3D" id="1.10.260.40">
    <property type="entry name" value="lambda repressor-like DNA-binding domains"/>
    <property type="match status" value="1"/>
</dbReference>
<keyword evidence="3" id="KW-1185">Reference proteome</keyword>
<gene>
    <name evidence="2" type="ORF">GQ651_15925</name>
</gene>
<dbReference type="CDD" id="cd00093">
    <property type="entry name" value="HTH_XRE"/>
    <property type="match status" value="1"/>
</dbReference>